<proteinExistence type="predicted"/>
<dbReference type="SUPFAM" id="SSF52540">
    <property type="entry name" value="P-loop containing nucleoside triphosphate hydrolases"/>
    <property type="match status" value="1"/>
</dbReference>
<feature type="coiled-coil region" evidence="1">
    <location>
        <begin position="358"/>
        <end position="385"/>
    </location>
</feature>
<sequence>MITKLIVKNLTPLAKKGVTYVELDTKDIFNVVVGRNGFGKTSLLRELTPYPPDNADYGPGGYKESHHVIGKDTYILKSTTGKSSEHEFIHNGKNLNEGNTLLVQRELVKIHFGVTPFIKDVITGLDVRDLFTTLSSARRKDFLMAVNPNDTTYALKVFDKLKSNLNALKGGLKTQRQRLVVEESRLSQLAGMEPDKLQQEIRVMDDQIKNALIIHGQLQHVQRSDLQPIKNEIANIISFLIGANHSVKHTRNTLYSMRQRHEDSLGYYKDNEIRLTAMLSEVTTQLAGLDGKNNLDGYKKALANSELSLALNIDELEMIERRFKMHELFKDVYSDGNFYLQVEELISLLFSVEQCYDKEITSDKYRRAQTKLKEFQNELETNKHHANEIRHTLNHFNKAESVDCPKCATKFKVGFADVNIPQLTSRLEAHDKRVEELQELVKRGESYLELNQGWYESMAGLMRYAQRSDYGNLIVKLISEYNVGKGDIMVLIDLLRSTAQYADITKTINVLKEEIENVSKQIKFLESSDIETLFKRAAYIERELAASQAGVRRALNSISDVDSQLGTITLDEQKRDRLSILLDELNEKLNENGKYRIKNRVEEIISELTPRKDSLISNLIRSESLNSVIQSIKENIADMEKREKHTILLMEGLSPVKGLIGYLMNDFLKSVVANVNAIIQPIWTNRLHVLNCSTSKSEEDVDLNYSFPVLSGGSDKPNKDIGMCSGGEREIINFAFRLVLRRYLGDRCGLPLMMDEVGVAFDELHRGRFCAYIAEQLRLDKMPQVFMISHSHKEIAAAVNDANFIALNTEGLRLGFELNKKSKFK</sequence>
<protein>
    <submittedName>
        <fullName evidence="2">Putative DNA double strand break repair protein</fullName>
    </submittedName>
</protein>
<dbReference type="Proteomes" id="UP000297195">
    <property type="component" value="Segment"/>
</dbReference>
<accession>A0A4D6DWB7</accession>
<keyword evidence="1" id="KW-0175">Coiled coil</keyword>
<dbReference type="Gene3D" id="3.40.50.300">
    <property type="entry name" value="P-loop containing nucleotide triphosphate hydrolases"/>
    <property type="match status" value="2"/>
</dbReference>
<name>A0A4D6DWB7_9CAUD</name>
<evidence type="ECO:0000313" key="3">
    <source>
        <dbReference type="Proteomes" id="UP000297195"/>
    </source>
</evidence>
<keyword evidence="3" id="KW-1185">Reference proteome</keyword>
<dbReference type="InterPro" id="IPR027417">
    <property type="entry name" value="P-loop_NTPase"/>
</dbReference>
<reference evidence="2 3" key="1">
    <citation type="submission" date="2019-03" db="EMBL/GenBank/DDBJ databases">
        <authorList>
            <person name="Kim S.G."/>
            <person name="Park S.C."/>
        </authorList>
    </citation>
    <scope>NUCLEOTIDE SEQUENCE [LARGE SCALE GENOMIC DNA]</scope>
</reference>
<feature type="coiled-coil region" evidence="1">
    <location>
        <begin position="501"/>
        <end position="528"/>
    </location>
</feature>
<evidence type="ECO:0000313" key="2">
    <source>
        <dbReference type="EMBL" id="QBZ70667.1"/>
    </source>
</evidence>
<gene>
    <name evidence="2" type="ORF">pETSU_086</name>
</gene>
<organism evidence="2 3">
    <name type="scientific">Edwardsiella phage pEt-SU</name>
    <dbReference type="NCBI Taxonomy" id="2562142"/>
    <lineage>
        <taxon>Viruses</taxon>
        <taxon>Duplodnaviria</taxon>
        <taxon>Heunggongvirae</taxon>
        <taxon>Uroviricota</taxon>
        <taxon>Caudoviricetes</taxon>
        <taxon>Chimalliviridae</taxon>
        <taxon>Petsuvirus</taxon>
        <taxon>Petsuvirus pEtSU</taxon>
    </lineage>
</organism>
<dbReference type="EMBL" id="MK689364">
    <property type="protein sequence ID" value="QBZ70667.1"/>
    <property type="molecule type" value="Genomic_DNA"/>
</dbReference>
<evidence type="ECO:0000256" key="1">
    <source>
        <dbReference type="SAM" id="Coils"/>
    </source>
</evidence>
<dbReference type="PANTHER" id="PTHR32114:SF2">
    <property type="entry name" value="ABC TRANSPORTER ABCH.3"/>
    <property type="match status" value="1"/>
</dbReference>
<dbReference type="PANTHER" id="PTHR32114">
    <property type="entry name" value="ABC TRANSPORTER ABCH.3"/>
    <property type="match status" value="1"/>
</dbReference>